<dbReference type="SUPFAM" id="SSF48498">
    <property type="entry name" value="Tetracyclin repressor-like, C-terminal domain"/>
    <property type="match status" value="1"/>
</dbReference>
<keyword evidence="1" id="KW-0805">Transcription regulation</keyword>
<feature type="region of interest" description="Disordered" evidence="5">
    <location>
        <begin position="179"/>
        <end position="200"/>
    </location>
</feature>
<evidence type="ECO:0000259" key="6">
    <source>
        <dbReference type="PROSITE" id="PS50977"/>
    </source>
</evidence>
<dbReference type="Gene3D" id="1.10.357.10">
    <property type="entry name" value="Tetracycline Repressor, domain 2"/>
    <property type="match status" value="1"/>
</dbReference>
<dbReference type="InterPro" id="IPR009057">
    <property type="entry name" value="Homeodomain-like_sf"/>
</dbReference>
<evidence type="ECO:0000256" key="4">
    <source>
        <dbReference type="PROSITE-ProRule" id="PRU00335"/>
    </source>
</evidence>
<evidence type="ECO:0000256" key="1">
    <source>
        <dbReference type="ARBA" id="ARBA00023015"/>
    </source>
</evidence>
<keyword evidence="8" id="KW-1185">Reference proteome</keyword>
<organism evidence="7 8">
    <name type="scientific">Nocardiopsis lambiniae</name>
    <dbReference type="NCBI Taxonomy" id="3075539"/>
    <lineage>
        <taxon>Bacteria</taxon>
        <taxon>Bacillati</taxon>
        <taxon>Actinomycetota</taxon>
        <taxon>Actinomycetes</taxon>
        <taxon>Streptosporangiales</taxon>
        <taxon>Nocardiopsidaceae</taxon>
        <taxon>Nocardiopsis</taxon>
    </lineage>
</organism>
<proteinExistence type="predicted"/>
<dbReference type="PANTHER" id="PTHR30055:SF234">
    <property type="entry name" value="HTH-TYPE TRANSCRIPTIONAL REGULATOR BETI"/>
    <property type="match status" value="1"/>
</dbReference>
<name>A0ABU2MD84_9ACTN</name>
<dbReference type="InterPro" id="IPR001647">
    <property type="entry name" value="HTH_TetR"/>
</dbReference>
<sequence>MTTERGRQVRERLLAAATHLIADRGWSAVSTRVLAEQAGVGPGLVHYHYPSLRALLNEAALDSMTAVAEQAAAGLQGTSPHEGLELMLGALEAYPGDDPTSVLFVEVYLAATRDEELRRGITAILQRFRAVLADWLRAGGVADPEATARILASAIDGVMLHRALDPHLDAATAAPVLSRLLPPDAGRPPAADHSTQGRTA</sequence>
<dbReference type="RefSeq" id="WP_311513193.1">
    <property type="nucleotide sequence ID" value="NZ_JAVREP010000014.1"/>
</dbReference>
<comment type="caution">
    <text evidence="7">The sequence shown here is derived from an EMBL/GenBank/DDBJ whole genome shotgun (WGS) entry which is preliminary data.</text>
</comment>
<protein>
    <submittedName>
        <fullName evidence="7">TetR/AcrR family transcriptional regulator</fullName>
    </submittedName>
</protein>
<evidence type="ECO:0000313" key="8">
    <source>
        <dbReference type="Proteomes" id="UP001183390"/>
    </source>
</evidence>
<keyword evidence="3" id="KW-0804">Transcription</keyword>
<evidence type="ECO:0000256" key="2">
    <source>
        <dbReference type="ARBA" id="ARBA00023125"/>
    </source>
</evidence>
<feature type="domain" description="HTH tetR-type" evidence="6">
    <location>
        <begin position="7"/>
        <end position="67"/>
    </location>
</feature>
<dbReference type="PROSITE" id="PS50977">
    <property type="entry name" value="HTH_TETR_2"/>
    <property type="match status" value="1"/>
</dbReference>
<dbReference type="PANTHER" id="PTHR30055">
    <property type="entry name" value="HTH-TYPE TRANSCRIPTIONAL REGULATOR RUTR"/>
    <property type="match status" value="1"/>
</dbReference>
<dbReference type="Pfam" id="PF00440">
    <property type="entry name" value="TetR_N"/>
    <property type="match status" value="1"/>
</dbReference>
<dbReference type="InterPro" id="IPR036271">
    <property type="entry name" value="Tet_transcr_reg_TetR-rel_C_sf"/>
</dbReference>
<evidence type="ECO:0000256" key="3">
    <source>
        <dbReference type="ARBA" id="ARBA00023163"/>
    </source>
</evidence>
<dbReference type="PRINTS" id="PR00455">
    <property type="entry name" value="HTHTETR"/>
</dbReference>
<evidence type="ECO:0000313" key="7">
    <source>
        <dbReference type="EMBL" id="MDT0330648.1"/>
    </source>
</evidence>
<dbReference type="SUPFAM" id="SSF46689">
    <property type="entry name" value="Homeodomain-like"/>
    <property type="match status" value="1"/>
</dbReference>
<dbReference type="InterPro" id="IPR050109">
    <property type="entry name" value="HTH-type_TetR-like_transc_reg"/>
</dbReference>
<dbReference type="Proteomes" id="UP001183390">
    <property type="component" value="Unassembled WGS sequence"/>
</dbReference>
<accession>A0ABU2MD84</accession>
<dbReference type="Pfam" id="PF17940">
    <property type="entry name" value="TetR_C_31"/>
    <property type="match status" value="1"/>
</dbReference>
<feature type="DNA-binding region" description="H-T-H motif" evidence="4">
    <location>
        <begin position="30"/>
        <end position="49"/>
    </location>
</feature>
<keyword evidence="2 4" id="KW-0238">DNA-binding</keyword>
<dbReference type="InterPro" id="IPR041583">
    <property type="entry name" value="TetR_C_31"/>
</dbReference>
<evidence type="ECO:0000256" key="5">
    <source>
        <dbReference type="SAM" id="MobiDB-lite"/>
    </source>
</evidence>
<reference evidence="8" key="1">
    <citation type="submission" date="2023-07" db="EMBL/GenBank/DDBJ databases">
        <title>30 novel species of actinomycetes from the DSMZ collection.</title>
        <authorList>
            <person name="Nouioui I."/>
        </authorList>
    </citation>
    <scope>NUCLEOTIDE SEQUENCE [LARGE SCALE GENOMIC DNA]</scope>
    <source>
        <strain evidence="8">DSM 44743</strain>
    </source>
</reference>
<dbReference type="EMBL" id="JAVREP010000014">
    <property type="protein sequence ID" value="MDT0330648.1"/>
    <property type="molecule type" value="Genomic_DNA"/>
</dbReference>
<gene>
    <name evidence="7" type="ORF">RM479_19710</name>
</gene>